<comment type="subcellular location">
    <subcellularLocation>
        <location evidence="1">Secreted</location>
        <location evidence="1">Extracellular space</location>
        <location evidence="1">Apoplast</location>
    </subcellularLocation>
</comment>
<sequence>MMSTMAKRVVLVLALFLAVISIEAGSLARGGSSVSSSTHLHFYFHDKVSKPSPSSVQVMNPVDPSSPSFFGGMRVMDNSLTEGSEPKSRPVGRAQGLYMGSDQAKLGFFQAMNLVLTDGPYNGSVVAVLGRNSPLDDVREMPVIGGTGAFRFARGYAQARTHTIDVATGDAVVEYNIYIQH</sequence>
<keyword evidence="3" id="KW-1185">Reference proteome</keyword>
<dbReference type="PANTHER" id="PTHR21495">
    <property type="entry name" value="NUCLEOPORIN-RELATED"/>
    <property type="match status" value="1"/>
</dbReference>
<gene>
    <name evidence="2" type="ORF">GUJ93_ZPchr0013g34977</name>
</gene>
<name>A0A8J6C3B7_ZIZPA</name>
<keyword evidence="1" id="KW-0052">Apoplast</keyword>
<reference evidence="2" key="2">
    <citation type="submission" date="2021-02" db="EMBL/GenBank/DDBJ databases">
        <authorList>
            <person name="Kimball J.A."/>
            <person name="Haas M.W."/>
            <person name="Macchietto M."/>
            <person name="Kono T."/>
            <person name="Duquette J."/>
            <person name="Shao M."/>
        </authorList>
    </citation>
    <scope>NUCLEOTIDE SEQUENCE</scope>
    <source>
        <tissue evidence="2">Fresh leaf tissue</tissue>
    </source>
</reference>
<dbReference type="OrthoDB" id="1864232at2759"/>
<reference evidence="2" key="1">
    <citation type="journal article" date="2021" name="bioRxiv">
        <title>Whole Genome Assembly and Annotation of Northern Wild Rice, Zizania palustris L., Supports a Whole Genome Duplication in the Zizania Genus.</title>
        <authorList>
            <person name="Haas M."/>
            <person name="Kono T."/>
            <person name="Macchietto M."/>
            <person name="Millas R."/>
            <person name="McGilp L."/>
            <person name="Shao M."/>
            <person name="Duquette J."/>
            <person name="Hirsch C.N."/>
            <person name="Kimball J."/>
        </authorList>
    </citation>
    <scope>NUCLEOTIDE SEQUENCE</scope>
    <source>
        <tissue evidence="2">Fresh leaf tissue</tissue>
    </source>
</reference>
<feature type="signal peptide" evidence="1">
    <location>
        <begin position="1"/>
        <end position="24"/>
    </location>
</feature>
<evidence type="ECO:0000256" key="1">
    <source>
        <dbReference type="RuleBase" id="RU363099"/>
    </source>
</evidence>
<evidence type="ECO:0000313" key="2">
    <source>
        <dbReference type="EMBL" id="KAG8100450.1"/>
    </source>
</evidence>
<dbReference type="Proteomes" id="UP000729402">
    <property type="component" value="Unassembled WGS sequence"/>
</dbReference>
<proteinExistence type="inferred from homology"/>
<protein>
    <recommendedName>
        <fullName evidence="1">Dirigent protein</fullName>
    </recommendedName>
</protein>
<accession>A0A8J6C3B7</accession>
<dbReference type="GO" id="GO:0048046">
    <property type="term" value="C:apoplast"/>
    <property type="evidence" value="ECO:0007669"/>
    <property type="project" value="UniProtKB-SubCell"/>
</dbReference>
<dbReference type="AlphaFoldDB" id="A0A8J6C3B7"/>
<dbReference type="EMBL" id="JAAALK010000079">
    <property type="protein sequence ID" value="KAG8100450.1"/>
    <property type="molecule type" value="Genomic_DNA"/>
</dbReference>
<keyword evidence="1" id="KW-0964">Secreted</keyword>
<comment type="caution">
    <text evidence="2">The sequence shown here is derived from an EMBL/GenBank/DDBJ whole genome shotgun (WGS) entry which is preliminary data.</text>
</comment>
<evidence type="ECO:0000313" key="3">
    <source>
        <dbReference type="Proteomes" id="UP000729402"/>
    </source>
</evidence>
<feature type="chain" id="PRO_5035339440" description="Dirigent protein" evidence="1">
    <location>
        <begin position="25"/>
        <end position="181"/>
    </location>
</feature>
<organism evidence="2 3">
    <name type="scientific">Zizania palustris</name>
    <name type="common">Northern wild rice</name>
    <dbReference type="NCBI Taxonomy" id="103762"/>
    <lineage>
        <taxon>Eukaryota</taxon>
        <taxon>Viridiplantae</taxon>
        <taxon>Streptophyta</taxon>
        <taxon>Embryophyta</taxon>
        <taxon>Tracheophyta</taxon>
        <taxon>Spermatophyta</taxon>
        <taxon>Magnoliopsida</taxon>
        <taxon>Liliopsida</taxon>
        <taxon>Poales</taxon>
        <taxon>Poaceae</taxon>
        <taxon>BOP clade</taxon>
        <taxon>Oryzoideae</taxon>
        <taxon>Oryzeae</taxon>
        <taxon>Zizaniinae</taxon>
        <taxon>Zizania</taxon>
    </lineage>
</organism>
<dbReference type="InterPro" id="IPR004265">
    <property type="entry name" value="Dirigent"/>
</dbReference>
<keyword evidence="1" id="KW-0732">Signal</keyword>
<dbReference type="Pfam" id="PF03018">
    <property type="entry name" value="Dirigent"/>
    <property type="match status" value="1"/>
</dbReference>
<comment type="similarity">
    <text evidence="1">Belongs to the plant dirigent protein family.</text>
</comment>
<comment type="function">
    <text evidence="1">Dirigent proteins impart stereoselectivity on the phenoxy radical-coupling reaction, yielding optically active lignans from two molecules of coniferyl alcohol in the biosynthesis of lignans, flavonolignans, and alkaloids and thus plays a central role in plant secondary metabolism.</text>
</comment>
<comment type="subunit">
    <text evidence="1">Homodimer.</text>
</comment>